<accession>A0ABC8TXZ6</accession>
<reference evidence="2 3" key="1">
    <citation type="submission" date="2024-02" db="EMBL/GenBank/DDBJ databases">
        <authorList>
            <person name="Vignale AGUSTIN F."/>
            <person name="Sosa J E."/>
            <person name="Modenutti C."/>
        </authorList>
    </citation>
    <scope>NUCLEOTIDE SEQUENCE [LARGE SCALE GENOMIC DNA]</scope>
</reference>
<evidence type="ECO:0000313" key="3">
    <source>
        <dbReference type="Proteomes" id="UP001642360"/>
    </source>
</evidence>
<evidence type="ECO:0000256" key="1">
    <source>
        <dbReference type="SAM" id="Phobius"/>
    </source>
</evidence>
<keyword evidence="1" id="KW-0812">Transmembrane</keyword>
<keyword evidence="1" id="KW-0472">Membrane</keyword>
<keyword evidence="1" id="KW-1133">Transmembrane helix</keyword>
<dbReference type="Proteomes" id="UP001642360">
    <property type="component" value="Unassembled WGS sequence"/>
</dbReference>
<evidence type="ECO:0000313" key="2">
    <source>
        <dbReference type="EMBL" id="CAK9174379.1"/>
    </source>
</evidence>
<proteinExistence type="predicted"/>
<protein>
    <submittedName>
        <fullName evidence="2">Uncharacterized protein</fullName>
    </submittedName>
</protein>
<keyword evidence="3" id="KW-1185">Reference proteome</keyword>
<name>A0ABC8TXZ6_9AQUA</name>
<dbReference type="EMBL" id="CAUOFW020006357">
    <property type="protein sequence ID" value="CAK9174379.1"/>
    <property type="molecule type" value="Genomic_DNA"/>
</dbReference>
<organism evidence="2 3">
    <name type="scientific">Ilex paraguariensis</name>
    <name type="common">yerba mate</name>
    <dbReference type="NCBI Taxonomy" id="185542"/>
    <lineage>
        <taxon>Eukaryota</taxon>
        <taxon>Viridiplantae</taxon>
        <taxon>Streptophyta</taxon>
        <taxon>Embryophyta</taxon>
        <taxon>Tracheophyta</taxon>
        <taxon>Spermatophyta</taxon>
        <taxon>Magnoliopsida</taxon>
        <taxon>eudicotyledons</taxon>
        <taxon>Gunneridae</taxon>
        <taxon>Pentapetalae</taxon>
        <taxon>asterids</taxon>
        <taxon>campanulids</taxon>
        <taxon>Aquifoliales</taxon>
        <taxon>Aquifoliaceae</taxon>
        <taxon>Ilex</taxon>
    </lineage>
</organism>
<feature type="non-terminal residue" evidence="2">
    <location>
        <position position="92"/>
    </location>
</feature>
<gene>
    <name evidence="2" type="ORF">ILEXP_LOCUS44125</name>
</gene>
<dbReference type="AlphaFoldDB" id="A0ABC8TXZ6"/>
<sequence length="92" mass="10127">MNGLRRRLPPLQTCPRQLGGSSVFAFLGVGVLGLRGFIFHNQFGCVNPEIGLTFCYELDGQRWIEGKIDLSSSGTGPSIDHRAYSTLIEEAR</sequence>
<feature type="transmembrane region" description="Helical" evidence="1">
    <location>
        <begin position="21"/>
        <end position="39"/>
    </location>
</feature>
<comment type="caution">
    <text evidence="2">The sequence shown here is derived from an EMBL/GenBank/DDBJ whole genome shotgun (WGS) entry which is preliminary data.</text>
</comment>